<evidence type="ECO:0000313" key="8">
    <source>
        <dbReference type="Proteomes" id="UP000007801"/>
    </source>
</evidence>
<evidence type="ECO:0000256" key="3">
    <source>
        <dbReference type="ARBA" id="ARBA00022692"/>
    </source>
</evidence>
<feature type="transmembrane region" description="Helical" evidence="6">
    <location>
        <begin position="204"/>
        <end position="228"/>
    </location>
</feature>
<dbReference type="Proteomes" id="UP000007801">
    <property type="component" value="Unassembled WGS sequence"/>
</dbReference>
<dbReference type="GO" id="GO:0050909">
    <property type="term" value="P:sensory perception of taste"/>
    <property type="evidence" value="ECO:0007669"/>
    <property type="project" value="InterPro"/>
</dbReference>
<keyword evidence="5 6" id="KW-0472">Membrane</keyword>
<comment type="subcellular location">
    <subcellularLocation>
        <location evidence="1 6">Cell membrane</location>
        <topology evidence="1 6">Multi-pass membrane protein</topology>
    </subcellularLocation>
</comment>
<dbReference type="OrthoDB" id="6366728at2759"/>
<proteinExistence type="inferred from homology"/>
<keyword evidence="2 6" id="KW-1003">Cell membrane</keyword>
<dbReference type="GO" id="GO:0007165">
    <property type="term" value="P:signal transduction"/>
    <property type="evidence" value="ECO:0007669"/>
    <property type="project" value="UniProtKB-KW"/>
</dbReference>
<comment type="caution">
    <text evidence="6">Lacks conserved residue(s) required for the propagation of feature annotation.</text>
</comment>
<protein>
    <recommendedName>
        <fullName evidence="6">Gustatory receptor</fullName>
    </recommendedName>
</protein>
<dbReference type="EMBL" id="CH902635">
    <property type="protein sequence ID" value="EDV33725.1"/>
    <property type="molecule type" value="Genomic_DNA"/>
</dbReference>
<keyword evidence="4 6" id="KW-1133">Transmembrane helix</keyword>
<comment type="function">
    <text evidence="6">Gustatory receptor which mediates acceptance or avoidance behavior, depending on its substrates.</text>
</comment>
<organism evidence="7 8">
    <name type="scientific">Drosophila ananassae</name>
    <name type="common">Fruit fly</name>
    <dbReference type="NCBI Taxonomy" id="7217"/>
    <lineage>
        <taxon>Eukaryota</taxon>
        <taxon>Metazoa</taxon>
        <taxon>Ecdysozoa</taxon>
        <taxon>Arthropoda</taxon>
        <taxon>Hexapoda</taxon>
        <taxon>Insecta</taxon>
        <taxon>Pterygota</taxon>
        <taxon>Neoptera</taxon>
        <taxon>Endopterygota</taxon>
        <taxon>Diptera</taxon>
        <taxon>Brachycera</taxon>
        <taxon>Muscomorpha</taxon>
        <taxon>Ephydroidea</taxon>
        <taxon>Drosophilidae</taxon>
        <taxon>Drosophila</taxon>
        <taxon>Sophophora</taxon>
    </lineage>
</organism>
<dbReference type="CTD" id="318158"/>
<dbReference type="Pfam" id="PF08395">
    <property type="entry name" value="7tm_7"/>
    <property type="match status" value="1"/>
</dbReference>
<keyword evidence="6" id="KW-0675">Receptor</keyword>
<dbReference type="AlphaFoldDB" id="B3MZC4"/>
<dbReference type="STRING" id="7217.B3MZC4"/>
<dbReference type="GO" id="GO:0005886">
    <property type="term" value="C:plasma membrane"/>
    <property type="evidence" value="ECO:0007669"/>
    <property type="project" value="UniProtKB-SubCell"/>
</dbReference>
<keyword evidence="3 6" id="KW-0812">Transmembrane</keyword>
<keyword evidence="6" id="KW-0807">Transducer</keyword>
<gene>
    <name evidence="7" type="primary">Dana\GF19152</name>
    <name evidence="7" type="synonym">dana_GLEANR_20865</name>
    <name evidence="7" type="ORF">GF19152</name>
</gene>
<evidence type="ECO:0000256" key="6">
    <source>
        <dbReference type="RuleBase" id="RU363108"/>
    </source>
</evidence>
<comment type="similarity">
    <text evidence="6">Belongs to the insect chemoreceptor superfamily. Gustatory receptor (GR) family.</text>
</comment>
<accession>B3MZC4</accession>
<name>B3MZC4_DROAN</name>
<keyword evidence="8" id="KW-1185">Reference proteome</keyword>
<evidence type="ECO:0000256" key="4">
    <source>
        <dbReference type="ARBA" id="ARBA00022989"/>
    </source>
</evidence>
<sequence length="346" mass="39955">MSWWLEHCLWGYFQLLGLACGWNGNRLGRLFGSCFLLMVMTELANQIRKFVRGKETYGKVLAFYFVQSIQSISVAYRVLHLGIAFGAMVECRRSCRLLEELPAVRSSRFFYRQFGLEILLIFYILLVSYLSAAWSGMYLENLRYAYSTQAVRGRYLQMQLLVERLDYQMDLLLVKAQKGDLVDYQVLRAEYARLARLSRSVTQLYGFSLLLLNVLCTGDCLIVCNVYFMGDYLEQMPGNWLLFAMASYVVLPTIYKLSTLCAACHRCVGKSKLLHILLKDRSGHTHNERVQIEEFAMQIMQDPIEFEICGIYHLNLQTLAGVFFFMLEALVIFMQFVSLIKPATNG</sequence>
<feature type="transmembrane region" description="Helical" evidence="6">
    <location>
        <begin position="240"/>
        <end position="263"/>
    </location>
</feature>
<reference evidence="7 8" key="1">
    <citation type="journal article" date="2007" name="Nature">
        <title>Evolution of genes and genomes on the Drosophila phylogeny.</title>
        <authorList>
            <consortium name="Drosophila 12 Genomes Consortium"/>
            <person name="Clark A.G."/>
            <person name="Eisen M.B."/>
            <person name="Smith D.R."/>
            <person name="Bergman C.M."/>
            <person name="Oliver B."/>
            <person name="Markow T.A."/>
            <person name="Kaufman T.C."/>
            <person name="Kellis M."/>
            <person name="Gelbart W."/>
            <person name="Iyer V.N."/>
            <person name="Pollard D.A."/>
            <person name="Sackton T.B."/>
            <person name="Larracuente A.M."/>
            <person name="Singh N.D."/>
            <person name="Abad J.P."/>
            <person name="Abt D.N."/>
            <person name="Adryan B."/>
            <person name="Aguade M."/>
            <person name="Akashi H."/>
            <person name="Anderson W.W."/>
            <person name="Aquadro C.F."/>
            <person name="Ardell D.H."/>
            <person name="Arguello R."/>
            <person name="Artieri C.G."/>
            <person name="Barbash D.A."/>
            <person name="Barker D."/>
            <person name="Barsanti P."/>
            <person name="Batterham P."/>
            <person name="Batzoglou S."/>
            <person name="Begun D."/>
            <person name="Bhutkar A."/>
            <person name="Blanco E."/>
            <person name="Bosak S.A."/>
            <person name="Bradley R.K."/>
            <person name="Brand A.D."/>
            <person name="Brent M.R."/>
            <person name="Brooks A.N."/>
            <person name="Brown R.H."/>
            <person name="Butlin R.K."/>
            <person name="Caggese C."/>
            <person name="Calvi B.R."/>
            <person name="Bernardo de Carvalho A."/>
            <person name="Caspi A."/>
            <person name="Castrezana S."/>
            <person name="Celniker S.E."/>
            <person name="Chang J.L."/>
            <person name="Chapple C."/>
            <person name="Chatterji S."/>
            <person name="Chinwalla A."/>
            <person name="Civetta A."/>
            <person name="Clifton S.W."/>
            <person name="Comeron J.M."/>
            <person name="Costello J.C."/>
            <person name="Coyne J.A."/>
            <person name="Daub J."/>
            <person name="David R.G."/>
            <person name="Delcher A.L."/>
            <person name="Delehaunty K."/>
            <person name="Do C.B."/>
            <person name="Ebling H."/>
            <person name="Edwards K."/>
            <person name="Eickbush T."/>
            <person name="Evans J.D."/>
            <person name="Filipski A."/>
            <person name="Findeiss S."/>
            <person name="Freyhult E."/>
            <person name="Fulton L."/>
            <person name="Fulton R."/>
            <person name="Garcia A.C."/>
            <person name="Gardiner A."/>
            <person name="Garfield D.A."/>
            <person name="Garvin B.E."/>
            <person name="Gibson G."/>
            <person name="Gilbert D."/>
            <person name="Gnerre S."/>
            <person name="Godfrey J."/>
            <person name="Good R."/>
            <person name="Gotea V."/>
            <person name="Gravely B."/>
            <person name="Greenberg A.J."/>
            <person name="Griffiths-Jones S."/>
            <person name="Gross S."/>
            <person name="Guigo R."/>
            <person name="Gustafson E.A."/>
            <person name="Haerty W."/>
            <person name="Hahn M.W."/>
            <person name="Halligan D.L."/>
            <person name="Halpern A.L."/>
            <person name="Halter G.M."/>
            <person name="Han M.V."/>
            <person name="Heger A."/>
            <person name="Hillier L."/>
            <person name="Hinrichs A.S."/>
            <person name="Holmes I."/>
            <person name="Hoskins R.A."/>
            <person name="Hubisz M.J."/>
            <person name="Hultmark D."/>
            <person name="Huntley M.A."/>
            <person name="Jaffe D.B."/>
            <person name="Jagadeeshan S."/>
            <person name="Jeck W.R."/>
            <person name="Johnson J."/>
            <person name="Jones C.D."/>
            <person name="Jordan W.C."/>
            <person name="Karpen G.H."/>
            <person name="Kataoka E."/>
            <person name="Keightley P.D."/>
            <person name="Kheradpour P."/>
            <person name="Kirkness E.F."/>
            <person name="Koerich L.B."/>
            <person name="Kristiansen K."/>
            <person name="Kudrna D."/>
            <person name="Kulathinal R.J."/>
            <person name="Kumar S."/>
            <person name="Kwok R."/>
            <person name="Lander E."/>
            <person name="Langley C.H."/>
            <person name="Lapoint R."/>
            <person name="Lazzaro B.P."/>
            <person name="Lee S.J."/>
            <person name="Levesque L."/>
            <person name="Li R."/>
            <person name="Lin C.F."/>
            <person name="Lin M.F."/>
            <person name="Lindblad-Toh K."/>
            <person name="Llopart A."/>
            <person name="Long M."/>
            <person name="Low L."/>
            <person name="Lozovsky E."/>
            <person name="Lu J."/>
            <person name="Luo M."/>
            <person name="Machado C.A."/>
            <person name="Makalowski W."/>
            <person name="Marzo M."/>
            <person name="Matsuda M."/>
            <person name="Matzkin L."/>
            <person name="McAllister B."/>
            <person name="McBride C.S."/>
            <person name="McKernan B."/>
            <person name="McKernan K."/>
            <person name="Mendez-Lago M."/>
            <person name="Minx P."/>
            <person name="Mollenhauer M.U."/>
            <person name="Montooth K."/>
            <person name="Mount S.M."/>
            <person name="Mu X."/>
            <person name="Myers E."/>
            <person name="Negre B."/>
            <person name="Newfeld S."/>
            <person name="Nielsen R."/>
            <person name="Noor M.A."/>
            <person name="O'Grady P."/>
            <person name="Pachter L."/>
            <person name="Papaceit M."/>
            <person name="Parisi M.J."/>
            <person name="Parisi M."/>
            <person name="Parts L."/>
            <person name="Pedersen J.S."/>
            <person name="Pesole G."/>
            <person name="Phillippy A.M."/>
            <person name="Ponting C.P."/>
            <person name="Pop M."/>
            <person name="Porcelli D."/>
            <person name="Powell J.R."/>
            <person name="Prohaska S."/>
            <person name="Pruitt K."/>
            <person name="Puig M."/>
            <person name="Quesneville H."/>
            <person name="Ram K.R."/>
            <person name="Rand D."/>
            <person name="Rasmussen M.D."/>
            <person name="Reed L.K."/>
            <person name="Reenan R."/>
            <person name="Reily A."/>
            <person name="Remington K.A."/>
            <person name="Rieger T.T."/>
            <person name="Ritchie M.G."/>
            <person name="Robin C."/>
            <person name="Rogers Y.H."/>
            <person name="Rohde C."/>
            <person name="Rozas J."/>
            <person name="Rubenfield M.J."/>
            <person name="Ruiz A."/>
            <person name="Russo S."/>
            <person name="Salzberg S.L."/>
            <person name="Sanchez-Gracia A."/>
            <person name="Saranga D.J."/>
            <person name="Sato H."/>
            <person name="Schaeffer S.W."/>
            <person name="Schatz M.C."/>
            <person name="Schlenke T."/>
            <person name="Schwartz R."/>
            <person name="Segarra C."/>
            <person name="Singh R.S."/>
            <person name="Sirot L."/>
            <person name="Sirota M."/>
            <person name="Sisneros N.B."/>
            <person name="Smith C.D."/>
            <person name="Smith T.F."/>
            <person name="Spieth J."/>
            <person name="Stage D.E."/>
            <person name="Stark A."/>
            <person name="Stephan W."/>
            <person name="Strausberg R.L."/>
            <person name="Strempel S."/>
            <person name="Sturgill D."/>
            <person name="Sutton G."/>
            <person name="Sutton G.G."/>
            <person name="Tao W."/>
            <person name="Teichmann S."/>
            <person name="Tobari Y.N."/>
            <person name="Tomimura Y."/>
            <person name="Tsolas J.M."/>
            <person name="Valente V.L."/>
            <person name="Venter E."/>
            <person name="Venter J.C."/>
            <person name="Vicario S."/>
            <person name="Vieira F.G."/>
            <person name="Vilella A.J."/>
            <person name="Villasante A."/>
            <person name="Walenz B."/>
            <person name="Wang J."/>
            <person name="Wasserman M."/>
            <person name="Watts T."/>
            <person name="Wilson D."/>
            <person name="Wilson R.K."/>
            <person name="Wing R.A."/>
            <person name="Wolfner M.F."/>
            <person name="Wong A."/>
            <person name="Wong G.K."/>
            <person name="Wu C.I."/>
            <person name="Wu G."/>
            <person name="Yamamoto D."/>
            <person name="Yang H.P."/>
            <person name="Yang S.P."/>
            <person name="Yorke J.A."/>
            <person name="Yoshida K."/>
            <person name="Zdobnov E."/>
            <person name="Zhang P."/>
            <person name="Zhang Y."/>
            <person name="Zimin A.V."/>
            <person name="Baldwin J."/>
            <person name="Abdouelleil A."/>
            <person name="Abdulkadir J."/>
            <person name="Abebe A."/>
            <person name="Abera B."/>
            <person name="Abreu J."/>
            <person name="Acer S.C."/>
            <person name="Aftuck L."/>
            <person name="Alexander A."/>
            <person name="An P."/>
            <person name="Anderson E."/>
            <person name="Anderson S."/>
            <person name="Arachi H."/>
            <person name="Azer M."/>
            <person name="Bachantsang P."/>
            <person name="Barry A."/>
            <person name="Bayul T."/>
            <person name="Berlin A."/>
            <person name="Bessette D."/>
            <person name="Bloom T."/>
            <person name="Blye J."/>
            <person name="Boguslavskiy L."/>
            <person name="Bonnet C."/>
            <person name="Boukhgalter B."/>
            <person name="Bourzgui I."/>
            <person name="Brown A."/>
            <person name="Cahill P."/>
            <person name="Channer S."/>
            <person name="Cheshatsang Y."/>
            <person name="Chuda L."/>
            <person name="Citroen M."/>
            <person name="Collymore A."/>
            <person name="Cooke P."/>
            <person name="Costello M."/>
            <person name="D'Aco K."/>
            <person name="Daza R."/>
            <person name="De Haan G."/>
            <person name="DeGray S."/>
            <person name="DeMaso C."/>
            <person name="Dhargay N."/>
            <person name="Dooley K."/>
            <person name="Dooley E."/>
            <person name="Doricent M."/>
            <person name="Dorje P."/>
            <person name="Dorjee K."/>
            <person name="Dupes A."/>
            <person name="Elong R."/>
            <person name="Falk J."/>
            <person name="Farina A."/>
            <person name="Faro S."/>
            <person name="Ferguson D."/>
            <person name="Fisher S."/>
            <person name="Foley C.D."/>
            <person name="Franke A."/>
            <person name="Friedrich D."/>
            <person name="Gadbois L."/>
            <person name="Gearin G."/>
            <person name="Gearin C.R."/>
            <person name="Giannoukos G."/>
            <person name="Goode T."/>
            <person name="Graham J."/>
            <person name="Grandbois E."/>
            <person name="Grewal S."/>
            <person name="Gyaltsen K."/>
            <person name="Hafez N."/>
            <person name="Hagos B."/>
            <person name="Hall J."/>
            <person name="Henson C."/>
            <person name="Hollinger A."/>
            <person name="Honan T."/>
            <person name="Huard M.D."/>
            <person name="Hughes L."/>
            <person name="Hurhula B."/>
            <person name="Husby M.E."/>
            <person name="Kamat A."/>
            <person name="Kanga B."/>
            <person name="Kashin S."/>
            <person name="Khazanovich D."/>
            <person name="Kisner P."/>
            <person name="Lance K."/>
            <person name="Lara M."/>
            <person name="Lee W."/>
            <person name="Lennon N."/>
            <person name="Letendre F."/>
            <person name="LeVine R."/>
            <person name="Lipovsky A."/>
            <person name="Liu X."/>
            <person name="Liu J."/>
            <person name="Liu S."/>
            <person name="Lokyitsang T."/>
            <person name="Lokyitsang Y."/>
            <person name="Lubonja R."/>
            <person name="Lui A."/>
            <person name="MacDonald P."/>
            <person name="Magnisalis V."/>
            <person name="Maru K."/>
            <person name="Matthews C."/>
            <person name="McCusker W."/>
            <person name="McDonough S."/>
            <person name="Mehta T."/>
            <person name="Meldrim J."/>
            <person name="Meneus L."/>
            <person name="Mihai O."/>
            <person name="Mihalev A."/>
            <person name="Mihova T."/>
            <person name="Mittelman R."/>
            <person name="Mlenga V."/>
            <person name="Montmayeur A."/>
            <person name="Mulrain L."/>
            <person name="Navidi A."/>
            <person name="Naylor J."/>
            <person name="Negash T."/>
            <person name="Nguyen T."/>
            <person name="Nguyen N."/>
            <person name="Nicol R."/>
            <person name="Norbu C."/>
            <person name="Norbu N."/>
            <person name="Novod N."/>
            <person name="O'Neill B."/>
            <person name="Osman S."/>
            <person name="Markiewicz E."/>
            <person name="Oyono O.L."/>
            <person name="Patti C."/>
            <person name="Phunkhang P."/>
            <person name="Pierre F."/>
            <person name="Priest M."/>
            <person name="Raghuraman S."/>
            <person name="Rege F."/>
            <person name="Reyes R."/>
            <person name="Rise C."/>
            <person name="Rogov P."/>
            <person name="Ross K."/>
            <person name="Ryan E."/>
            <person name="Settipalli S."/>
            <person name="Shea T."/>
            <person name="Sherpa N."/>
            <person name="Shi L."/>
            <person name="Shih D."/>
            <person name="Sparrow T."/>
            <person name="Spaulding J."/>
            <person name="Stalker J."/>
            <person name="Stange-Thomann N."/>
            <person name="Stavropoulos S."/>
            <person name="Stone C."/>
            <person name="Strader C."/>
            <person name="Tesfaye S."/>
            <person name="Thomson T."/>
            <person name="Thoulutsang Y."/>
            <person name="Thoulutsang D."/>
            <person name="Topham K."/>
            <person name="Topping I."/>
            <person name="Tsamla T."/>
            <person name="Vassiliev H."/>
            <person name="Vo A."/>
            <person name="Wangchuk T."/>
            <person name="Wangdi T."/>
            <person name="Weiand M."/>
            <person name="Wilkinson J."/>
            <person name="Wilson A."/>
            <person name="Yadav S."/>
            <person name="Young G."/>
            <person name="Yu Q."/>
            <person name="Zembek L."/>
            <person name="Zhong D."/>
            <person name="Zimmer A."/>
            <person name="Zwirko Z."/>
            <person name="Jaffe D.B."/>
            <person name="Alvarez P."/>
            <person name="Brockman W."/>
            <person name="Butler J."/>
            <person name="Chin C."/>
            <person name="Gnerre S."/>
            <person name="Grabherr M."/>
            <person name="Kleber M."/>
            <person name="Mauceli E."/>
            <person name="MacCallum I."/>
        </authorList>
    </citation>
    <scope>NUCLEOTIDE SEQUENCE [LARGE SCALE GENOMIC DNA]</scope>
    <source>
        <strain evidence="8">Tucson 14024-0371.13</strain>
    </source>
</reference>
<dbReference type="InterPro" id="IPR013604">
    <property type="entry name" value="7TM_chemorcpt"/>
</dbReference>
<feature type="transmembrane region" description="Helical" evidence="6">
    <location>
        <begin position="319"/>
        <end position="340"/>
    </location>
</feature>
<feature type="transmembrane region" description="Helical" evidence="6">
    <location>
        <begin position="118"/>
        <end position="139"/>
    </location>
</feature>
<dbReference type="InParanoid" id="B3MZC4"/>
<dbReference type="FunCoup" id="B3MZC4">
    <property type="interactions" value="13"/>
</dbReference>
<dbReference type="OMA" id="IVCNVYF"/>
<evidence type="ECO:0000256" key="1">
    <source>
        <dbReference type="ARBA" id="ARBA00004651"/>
    </source>
</evidence>
<dbReference type="HOGENOM" id="CLU_814509_0_0_1"/>
<dbReference type="PhylomeDB" id="B3MZC4"/>
<evidence type="ECO:0000313" key="7">
    <source>
        <dbReference type="EMBL" id="EDV33725.1"/>
    </source>
</evidence>
<evidence type="ECO:0000256" key="2">
    <source>
        <dbReference type="ARBA" id="ARBA00022475"/>
    </source>
</evidence>
<dbReference type="GeneID" id="6501914"/>
<dbReference type="KEGG" id="dan:6501914"/>
<dbReference type="eggNOG" id="ENOG502TBA1">
    <property type="taxonomic scope" value="Eukaryota"/>
</dbReference>
<evidence type="ECO:0000256" key="5">
    <source>
        <dbReference type="ARBA" id="ARBA00023136"/>
    </source>
</evidence>
<feature type="transmembrane region" description="Helical" evidence="6">
    <location>
        <begin position="57"/>
        <end position="79"/>
    </location>
</feature>